<accession>A0A1E8PKN0</accession>
<protein>
    <recommendedName>
        <fullName evidence="4">DUF2946 domain-containing protein</fullName>
    </recommendedName>
</protein>
<evidence type="ECO:0000256" key="1">
    <source>
        <dbReference type="SAM" id="SignalP"/>
    </source>
</evidence>
<evidence type="ECO:0008006" key="4">
    <source>
        <dbReference type="Google" id="ProtNLM"/>
    </source>
</evidence>
<dbReference type="EMBL" id="MAQB02000009">
    <property type="protein sequence ID" value="OFJ46898.1"/>
    <property type="molecule type" value="Genomic_DNA"/>
</dbReference>
<feature type="chain" id="PRO_5009214396" description="DUF2946 domain-containing protein" evidence="1">
    <location>
        <begin position="32"/>
        <end position="132"/>
    </location>
</feature>
<dbReference type="InterPro" id="IPR021333">
    <property type="entry name" value="DUF2946"/>
</dbReference>
<keyword evidence="1" id="KW-0732">Signal</keyword>
<gene>
    <name evidence="2" type="ORF">BA896_017475</name>
</gene>
<proteinExistence type="predicted"/>
<name>A0A1E8PKN0_9BURK</name>
<dbReference type="Proteomes" id="UP000092634">
    <property type="component" value="Unassembled WGS sequence"/>
</dbReference>
<evidence type="ECO:0000313" key="2">
    <source>
        <dbReference type="EMBL" id="OFJ46898.1"/>
    </source>
</evidence>
<organism evidence="2 3">
    <name type="scientific">Janthinobacterium lividum</name>
    <dbReference type="NCBI Taxonomy" id="29581"/>
    <lineage>
        <taxon>Bacteria</taxon>
        <taxon>Pseudomonadati</taxon>
        <taxon>Pseudomonadota</taxon>
        <taxon>Betaproteobacteria</taxon>
        <taxon>Burkholderiales</taxon>
        <taxon>Oxalobacteraceae</taxon>
        <taxon>Janthinobacterium</taxon>
    </lineage>
</organism>
<reference evidence="2 3" key="1">
    <citation type="submission" date="2016-10" db="EMBL/GenBank/DDBJ databases">
        <title>Updated version of Genome Assembly of Janthinobacterium lividum ERGS5:01.</title>
        <authorList>
            <person name="Kumar R."/>
            <person name="Acharya V."/>
            <person name="Singh D."/>
        </authorList>
    </citation>
    <scope>NUCLEOTIDE SEQUENCE [LARGE SCALE GENOMIC DNA]</scope>
    <source>
        <strain evidence="2 3">ERGS5:01</strain>
    </source>
</reference>
<dbReference type="AlphaFoldDB" id="A0A1E8PKN0"/>
<dbReference type="Pfam" id="PF11162">
    <property type="entry name" value="DUF2946"/>
    <property type="match status" value="1"/>
</dbReference>
<feature type="signal peptide" evidence="1">
    <location>
        <begin position="1"/>
        <end position="31"/>
    </location>
</feature>
<sequence>MGSSFKRKRWHLWLACMAILLNALSPSLSYAFASLHANANSTAVEMCSASGTVYTQAYLAPAAKSTTDSVLLHIEHCAFCISHAGSVGLPPSSSSPLAVIPGREHHPPLFFQAPRAPFAWLGASPRGPPALA</sequence>
<comment type="caution">
    <text evidence="2">The sequence shown here is derived from an EMBL/GenBank/DDBJ whole genome shotgun (WGS) entry which is preliminary data.</text>
</comment>
<evidence type="ECO:0000313" key="3">
    <source>
        <dbReference type="Proteomes" id="UP000092634"/>
    </source>
</evidence>